<sequence length="111" mass="11145">MPVGHAVTASSFNRCRSPPSVGGIPAGLVTWISLRRCAGDLSVPCVGSRSVGPRSVPIPGILQQTSRRINAPEIPGAPALRPLVRTPPDPASPLVLSGGGLGPAAPIGVDS</sequence>
<gene>
    <name evidence="2" type="ORF">GCM10010515_47660</name>
</gene>
<comment type="caution">
    <text evidence="2">The sequence shown here is derived from an EMBL/GenBank/DDBJ whole genome shotgun (WGS) entry which is preliminary data.</text>
</comment>
<accession>A0A918NK84</accession>
<dbReference type="EMBL" id="BMWD01000017">
    <property type="protein sequence ID" value="GGX74474.1"/>
    <property type="molecule type" value="Genomic_DNA"/>
</dbReference>
<reference evidence="2" key="2">
    <citation type="submission" date="2020-09" db="EMBL/GenBank/DDBJ databases">
        <authorList>
            <person name="Sun Q."/>
            <person name="Ohkuma M."/>
        </authorList>
    </citation>
    <scope>NUCLEOTIDE SEQUENCE</scope>
    <source>
        <strain evidence="2">JCM 4956</strain>
    </source>
</reference>
<organism evidence="2 3">
    <name type="scientific">Streptomyces fructofermentans</name>
    <dbReference type="NCBI Taxonomy" id="152141"/>
    <lineage>
        <taxon>Bacteria</taxon>
        <taxon>Bacillati</taxon>
        <taxon>Actinomycetota</taxon>
        <taxon>Actinomycetes</taxon>
        <taxon>Kitasatosporales</taxon>
        <taxon>Streptomycetaceae</taxon>
        <taxon>Streptomyces</taxon>
    </lineage>
</organism>
<evidence type="ECO:0000313" key="3">
    <source>
        <dbReference type="Proteomes" id="UP000645555"/>
    </source>
</evidence>
<proteinExistence type="predicted"/>
<evidence type="ECO:0000256" key="1">
    <source>
        <dbReference type="SAM" id="MobiDB-lite"/>
    </source>
</evidence>
<reference evidence="2" key="1">
    <citation type="journal article" date="2014" name="Int. J. Syst. Evol. Microbiol.">
        <title>Complete genome sequence of Corynebacterium casei LMG S-19264T (=DSM 44701T), isolated from a smear-ripened cheese.</title>
        <authorList>
            <consortium name="US DOE Joint Genome Institute (JGI-PGF)"/>
            <person name="Walter F."/>
            <person name="Albersmeier A."/>
            <person name="Kalinowski J."/>
            <person name="Ruckert C."/>
        </authorList>
    </citation>
    <scope>NUCLEOTIDE SEQUENCE</scope>
    <source>
        <strain evidence="2">JCM 4956</strain>
    </source>
</reference>
<dbReference type="Proteomes" id="UP000645555">
    <property type="component" value="Unassembled WGS sequence"/>
</dbReference>
<keyword evidence="3" id="KW-1185">Reference proteome</keyword>
<evidence type="ECO:0000313" key="2">
    <source>
        <dbReference type="EMBL" id="GGX74474.1"/>
    </source>
</evidence>
<protein>
    <submittedName>
        <fullName evidence="2">Uncharacterized protein</fullName>
    </submittedName>
</protein>
<feature type="region of interest" description="Disordered" evidence="1">
    <location>
        <begin position="72"/>
        <end position="111"/>
    </location>
</feature>
<name>A0A918NK84_9ACTN</name>
<dbReference type="AlphaFoldDB" id="A0A918NK84"/>